<evidence type="ECO:0000256" key="5">
    <source>
        <dbReference type="ARBA" id="ARBA00023136"/>
    </source>
</evidence>
<dbReference type="Pfam" id="PF01925">
    <property type="entry name" value="TauE"/>
    <property type="match status" value="1"/>
</dbReference>
<dbReference type="InterPro" id="IPR051598">
    <property type="entry name" value="TSUP/Inactive_protease-like"/>
</dbReference>
<evidence type="ECO:0000256" key="1">
    <source>
        <dbReference type="ARBA" id="ARBA00004141"/>
    </source>
</evidence>
<proteinExistence type="inferred from homology"/>
<keyword evidence="6" id="KW-1003">Cell membrane</keyword>
<reference evidence="7 8" key="1">
    <citation type="submission" date="2023-10" db="EMBL/GenBank/DDBJ databases">
        <title>Glaciecola aquimarina strain GGW-M5 nov., isolated from a coastal seawater.</title>
        <authorList>
            <person name="Bayburt H."/>
            <person name="Kim J.M."/>
            <person name="Choi B.J."/>
            <person name="Jeon C.O."/>
        </authorList>
    </citation>
    <scope>NUCLEOTIDE SEQUENCE [LARGE SCALE GENOMIC DNA]</scope>
    <source>
        <strain evidence="7 8">KCTC 32108</strain>
    </source>
</reference>
<dbReference type="PANTHER" id="PTHR43701">
    <property type="entry name" value="MEMBRANE TRANSPORTER PROTEIN MJ0441-RELATED"/>
    <property type="match status" value="1"/>
</dbReference>
<feature type="transmembrane region" description="Helical" evidence="6">
    <location>
        <begin position="222"/>
        <end position="243"/>
    </location>
</feature>
<evidence type="ECO:0000256" key="3">
    <source>
        <dbReference type="ARBA" id="ARBA00022692"/>
    </source>
</evidence>
<evidence type="ECO:0000256" key="2">
    <source>
        <dbReference type="ARBA" id="ARBA00009142"/>
    </source>
</evidence>
<gene>
    <name evidence="7" type="ORF">RS130_12300</name>
</gene>
<comment type="similarity">
    <text evidence="2 6">Belongs to the 4-toluene sulfonate uptake permease (TSUP) (TC 2.A.102) family.</text>
</comment>
<dbReference type="RefSeq" id="WP_316026187.1">
    <property type="nucleotide sequence ID" value="NZ_JAWDIO010000002.1"/>
</dbReference>
<feature type="transmembrane region" description="Helical" evidence="6">
    <location>
        <begin position="35"/>
        <end position="64"/>
    </location>
</feature>
<keyword evidence="8" id="KW-1185">Reference proteome</keyword>
<dbReference type="EMBL" id="JAWDIO010000002">
    <property type="protein sequence ID" value="MDU0354599.1"/>
    <property type="molecule type" value="Genomic_DNA"/>
</dbReference>
<evidence type="ECO:0000256" key="6">
    <source>
        <dbReference type="RuleBase" id="RU363041"/>
    </source>
</evidence>
<feature type="transmembrane region" description="Helical" evidence="6">
    <location>
        <begin position="152"/>
        <end position="170"/>
    </location>
</feature>
<protein>
    <recommendedName>
        <fullName evidence="6">Probable membrane transporter protein</fullName>
    </recommendedName>
</protein>
<feature type="transmembrane region" description="Helical" evidence="6">
    <location>
        <begin position="280"/>
        <end position="297"/>
    </location>
</feature>
<feature type="transmembrane region" description="Helical" evidence="6">
    <location>
        <begin position="114"/>
        <end position="132"/>
    </location>
</feature>
<sequence>MYSMLSATRIRMFLLLFWIGIFSYQAEPWLLLQEYAGFTLLGILGAVLANATGAGGGVVFVPFFNQLDFNVAASVATSFAIQCCGMTAGAITWWAYYRKMHLTDHSEKNYWQSLSRVICLTVPASIIGVWMVQLQPQFFVSFSDPQSLHAGFGIFSILLSIAIFCSALLLNKPQLSVHLTHADCAALVLIAWVGGGITAWLSIGVGELLAVYLIIRGFNVTFAIAAAVMLSAFTVWGGVIFHLWVTHAIYWPVVLFAGAGAIIGGILAKQLVLFFSPKNLKLFFAGWVFILGVVTLPF</sequence>
<evidence type="ECO:0000256" key="4">
    <source>
        <dbReference type="ARBA" id="ARBA00022989"/>
    </source>
</evidence>
<evidence type="ECO:0000313" key="8">
    <source>
        <dbReference type="Proteomes" id="UP001247805"/>
    </source>
</evidence>
<keyword evidence="4 6" id="KW-1133">Transmembrane helix</keyword>
<dbReference type="InterPro" id="IPR002781">
    <property type="entry name" value="TM_pro_TauE-like"/>
</dbReference>
<comment type="subcellular location">
    <subcellularLocation>
        <location evidence="6">Cell membrane</location>
        <topology evidence="6">Multi-pass membrane protein</topology>
    </subcellularLocation>
    <subcellularLocation>
        <location evidence="1">Membrane</location>
        <topology evidence="1">Multi-pass membrane protein</topology>
    </subcellularLocation>
</comment>
<comment type="caution">
    <text evidence="7">The sequence shown here is derived from an EMBL/GenBank/DDBJ whole genome shotgun (WGS) entry which is preliminary data.</text>
</comment>
<dbReference type="Proteomes" id="UP001247805">
    <property type="component" value="Unassembled WGS sequence"/>
</dbReference>
<keyword evidence="3 6" id="KW-0812">Transmembrane</keyword>
<name>A0ABU3SX55_9ALTE</name>
<evidence type="ECO:0000313" key="7">
    <source>
        <dbReference type="EMBL" id="MDU0354599.1"/>
    </source>
</evidence>
<keyword evidence="5 6" id="KW-0472">Membrane</keyword>
<accession>A0ABU3SX55</accession>
<feature type="transmembrane region" description="Helical" evidence="6">
    <location>
        <begin position="249"/>
        <end position="268"/>
    </location>
</feature>
<organism evidence="7 8">
    <name type="scientific">Paraglaciecola aquimarina</name>
    <dbReference type="NCBI Taxonomy" id="1235557"/>
    <lineage>
        <taxon>Bacteria</taxon>
        <taxon>Pseudomonadati</taxon>
        <taxon>Pseudomonadota</taxon>
        <taxon>Gammaproteobacteria</taxon>
        <taxon>Alteromonadales</taxon>
        <taxon>Alteromonadaceae</taxon>
        <taxon>Paraglaciecola</taxon>
    </lineage>
</organism>
<dbReference type="PANTHER" id="PTHR43701:SF2">
    <property type="entry name" value="MEMBRANE TRANSPORTER PROTEIN YJNA-RELATED"/>
    <property type="match status" value="1"/>
</dbReference>
<feature type="transmembrane region" description="Helical" evidence="6">
    <location>
        <begin position="71"/>
        <end position="94"/>
    </location>
</feature>
<feature type="transmembrane region" description="Helical" evidence="6">
    <location>
        <begin position="190"/>
        <end position="215"/>
    </location>
</feature>